<proteinExistence type="predicted"/>
<accession>A0ABM7YQ02</accession>
<dbReference type="Gene3D" id="2.60.40.10">
    <property type="entry name" value="Immunoglobulins"/>
    <property type="match status" value="1"/>
</dbReference>
<gene>
    <name evidence="3" type="ORF">CATMQ487_35990</name>
</gene>
<feature type="domain" description="Sulphur oxidation protein SoxZ" evidence="1">
    <location>
        <begin position="199"/>
        <end position="288"/>
    </location>
</feature>
<dbReference type="NCBIfam" id="TIGR04557">
    <property type="entry name" value="fuse_rel_SoxYZ"/>
    <property type="match status" value="1"/>
</dbReference>
<dbReference type="InterPro" id="IPR014756">
    <property type="entry name" value="Ig_E-set"/>
</dbReference>
<dbReference type="InterPro" id="IPR038162">
    <property type="entry name" value="SoxY_sf"/>
</dbReference>
<dbReference type="SUPFAM" id="SSF81296">
    <property type="entry name" value="E set domains"/>
    <property type="match status" value="1"/>
</dbReference>
<keyword evidence="4" id="KW-1185">Reference proteome</keyword>
<evidence type="ECO:0000259" key="1">
    <source>
        <dbReference type="Pfam" id="PF08770"/>
    </source>
</evidence>
<evidence type="ECO:0000313" key="4">
    <source>
        <dbReference type="Proteomes" id="UP001057498"/>
    </source>
</evidence>
<dbReference type="InterPro" id="IPR032711">
    <property type="entry name" value="SoxY"/>
</dbReference>
<evidence type="ECO:0000313" key="3">
    <source>
        <dbReference type="EMBL" id="BDI06629.1"/>
    </source>
</evidence>
<dbReference type="InterPro" id="IPR013783">
    <property type="entry name" value="Ig-like_fold"/>
</dbReference>
<feature type="domain" description="Ig-like SoxY" evidence="2">
    <location>
        <begin position="51"/>
        <end position="164"/>
    </location>
</feature>
<dbReference type="EMBL" id="AP025730">
    <property type="protein sequence ID" value="BDI06629.1"/>
    <property type="molecule type" value="Genomic_DNA"/>
</dbReference>
<reference evidence="3" key="1">
    <citation type="submission" date="2022-04" db="EMBL/GenBank/DDBJ databases">
        <title>Whole genome sequence of Sphaerotilus sp. FB-5.</title>
        <authorList>
            <person name="Takeda M."/>
            <person name="Narihara S."/>
            <person name="Akimoto M."/>
            <person name="Akimoto R."/>
            <person name="Nishiyashiki S."/>
            <person name="Murakami T."/>
        </authorList>
    </citation>
    <scope>NUCLEOTIDE SEQUENCE</scope>
    <source>
        <strain evidence="3">FB-5</strain>
    </source>
</reference>
<evidence type="ECO:0000259" key="2">
    <source>
        <dbReference type="Pfam" id="PF13501"/>
    </source>
</evidence>
<dbReference type="Proteomes" id="UP001057498">
    <property type="component" value="Chromosome"/>
</dbReference>
<name>A0ABM7YQ02_9BURK</name>
<sequence length="294" mass="31608">MPDHLPSLRRRALPGLLWAGAVALPGASRAQVPRSDQPETSPRWQAVRASLWGERPIELAAADRLALSAPARAPDPAFVPVAMRSAIGIASAGLGRDALRRLTLVIDQNPSPIAAMFDLPPDGALPDLETRVRVDEYSFVRVIGETADGRLWMALRFVKAAGGCSAPAGGDEAQQAAAMGRMLFRITPAPAATPAGTGAAGEPATLDWTVQHPNHSGMAMNQLTRQYTPAHYVRSARLWQGERLLLAADLDFALSENPSLRLHFVPRGTEPLRAEVVDTRERRFSGSADWPGSR</sequence>
<dbReference type="InterPro" id="IPR030831">
    <property type="entry name" value="Fuse-rel_SoxYZ"/>
</dbReference>
<dbReference type="InterPro" id="IPR014880">
    <property type="entry name" value="SoxZ_dom"/>
</dbReference>
<organism evidence="3 4">
    <name type="scientific">Sphaerotilus microaerophilus</name>
    <dbReference type="NCBI Taxonomy" id="2914710"/>
    <lineage>
        <taxon>Bacteria</taxon>
        <taxon>Pseudomonadati</taxon>
        <taxon>Pseudomonadota</taxon>
        <taxon>Betaproteobacteria</taxon>
        <taxon>Burkholderiales</taxon>
        <taxon>Sphaerotilaceae</taxon>
        <taxon>Sphaerotilus</taxon>
    </lineage>
</organism>
<dbReference type="Pfam" id="PF08770">
    <property type="entry name" value="SoxZ"/>
    <property type="match status" value="1"/>
</dbReference>
<dbReference type="Gene3D" id="2.60.40.2470">
    <property type="entry name" value="SoxY domain"/>
    <property type="match status" value="1"/>
</dbReference>
<dbReference type="Pfam" id="PF13501">
    <property type="entry name" value="SoxY"/>
    <property type="match status" value="1"/>
</dbReference>
<protein>
    <submittedName>
        <fullName evidence="3">Quinoprotein dehydrogenase-associated SoxYZ-like carrier</fullName>
    </submittedName>
</protein>
<dbReference type="RefSeq" id="WP_251969886.1">
    <property type="nucleotide sequence ID" value="NZ_AP025730.1"/>
</dbReference>